<organism evidence="1">
    <name type="scientific">Malaco herpesvirus 1</name>
    <dbReference type="NCBI Taxonomy" id="3031797"/>
    <lineage>
        <taxon>Viruses</taxon>
        <taxon>Duplodnaviria</taxon>
        <taxon>Heunggongvirae</taxon>
        <taxon>Peploviricota</taxon>
        <taxon>Herviviricetes</taxon>
        <taxon>Herpesvirales</taxon>
        <taxon>Malacoherpesviridae</taxon>
    </lineage>
</organism>
<sequence length="257" mass="30282">MATTTRFVSRYSGAHIEFTSPTGKFLWIYDSGREINFNALPRKVLVLNETTQMNEVLKRLRVEMKNVVLCNITPYGMFAKKSRRQNRYYCFRDIEEKIDAKFVCLDAHTKALVENEMAHPKDKSLTDMIADLHDYLTDEVHCKLPTPYETVIDLMRGNGNVNMKPLYRSEIIYESAVRTREIFKEIFLHPQMTPQRRETFVNWITRLLSSTPPEQMVPFIDTDFVSFKDVVYAVFDQKKPINDREVIFNRLDRIMNC</sequence>
<proteinExistence type="predicted"/>
<dbReference type="EMBL" id="BK063098">
    <property type="protein sequence ID" value="DBA11833.1"/>
    <property type="molecule type" value="Genomic_DNA"/>
</dbReference>
<reference evidence="1" key="1">
    <citation type="journal article" date="2023" name="Front. Mar. Sci.">
        <title>Tracing the invertebrate herpesviruses in the global sequence datasets.</title>
        <authorList>
            <person name="Rosani U."/>
            <person name="Gaia M."/>
            <person name="Delmont T.O."/>
            <person name="Krupovic M."/>
        </authorList>
    </citation>
    <scope>NUCLEOTIDE SEQUENCE</scope>
    <source>
        <strain evidence="1">MalacoHV1/China/2018</strain>
    </source>
</reference>
<reference evidence="1" key="2">
    <citation type="submission" date="2023-01" db="EMBL/GenBank/DDBJ databases">
        <authorList>
            <person name="Rosani U."/>
            <person name="Delmont T.O."/>
            <person name="Gaia M."/>
            <person name="Krupovic M."/>
        </authorList>
    </citation>
    <scope>NUCLEOTIDE SEQUENCE</scope>
    <source>
        <strain evidence="1">MalacoHV1/China/2018</strain>
    </source>
</reference>
<protein>
    <submittedName>
        <fullName evidence="1">ORF132</fullName>
    </submittedName>
</protein>
<name>A0AA48P7V8_9VIRU</name>
<accession>A0AA48P7V8</accession>
<evidence type="ECO:0000313" key="1">
    <source>
        <dbReference type="EMBL" id="DBA11833.1"/>
    </source>
</evidence>